<feature type="region of interest" description="Disordered" evidence="2">
    <location>
        <begin position="421"/>
        <end position="444"/>
    </location>
</feature>
<feature type="region of interest" description="Disordered" evidence="2">
    <location>
        <begin position="510"/>
        <end position="543"/>
    </location>
</feature>
<dbReference type="Proteomes" id="UP000005408">
    <property type="component" value="Unassembled WGS sequence"/>
</dbReference>
<feature type="compositionally biased region" description="Polar residues" evidence="2">
    <location>
        <begin position="423"/>
        <end position="439"/>
    </location>
</feature>
<feature type="region of interest" description="Disordered" evidence="2">
    <location>
        <begin position="563"/>
        <end position="612"/>
    </location>
</feature>
<name>A0A8W8MD12_MAGGI</name>
<organism evidence="3 4">
    <name type="scientific">Magallana gigas</name>
    <name type="common">Pacific oyster</name>
    <name type="synonym">Crassostrea gigas</name>
    <dbReference type="NCBI Taxonomy" id="29159"/>
    <lineage>
        <taxon>Eukaryota</taxon>
        <taxon>Metazoa</taxon>
        <taxon>Spiralia</taxon>
        <taxon>Lophotrochozoa</taxon>
        <taxon>Mollusca</taxon>
        <taxon>Bivalvia</taxon>
        <taxon>Autobranchia</taxon>
        <taxon>Pteriomorphia</taxon>
        <taxon>Ostreida</taxon>
        <taxon>Ostreoidea</taxon>
        <taxon>Ostreidae</taxon>
        <taxon>Magallana</taxon>
    </lineage>
</organism>
<reference evidence="3" key="1">
    <citation type="submission" date="2022-08" db="UniProtKB">
        <authorList>
            <consortium name="EnsemblMetazoa"/>
        </authorList>
    </citation>
    <scope>IDENTIFICATION</scope>
    <source>
        <strain evidence="3">05x7-T-G4-1.051#20</strain>
    </source>
</reference>
<dbReference type="EnsemblMetazoa" id="G32390.5">
    <property type="protein sequence ID" value="G32390.5:cds"/>
    <property type="gene ID" value="G32390"/>
</dbReference>
<accession>A0A8W8MD12</accession>
<feature type="compositionally biased region" description="Polar residues" evidence="2">
    <location>
        <begin position="994"/>
        <end position="1010"/>
    </location>
</feature>
<keyword evidence="4" id="KW-1185">Reference proteome</keyword>
<feature type="compositionally biased region" description="Basic and acidic residues" evidence="2">
    <location>
        <begin position="516"/>
        <end position="525"/>
    </location>
</feature>
<evidence type="ECO:0000313" key="4">
    <source>
        <dbReference type="Proteomes" id="UP000005408"/>
    </source>
</evidence>
<protein>
    <submittedName>
        <fullName evidence="3">Uncharacterized protein</fullName>
    </submittedName>
</protein>
<sequence length="1198" mass="134293">MRKFNIPRAEMEELLRMYVAGGQPKITRTVFNPDTKLNETITLDFKSFEEDSAAGMQAMGTSQDNVPVVFRPNQRASSSIVPSSMPNIQQIRNTGLPSIDDIQLTAVDDSMNPSPDMDLTAMRDNEAKLIEDLKLLQRRRVALQESYAQNEIDEETYRLSMENNEVQMRNMYLVLQQIQNAIREFLGIPPQGPPAAANVMGDNLLGAQQSPGLVADNRRLISDRNSLGDIQDRPLPIQQVAPGGETLSPAEELALIQQELDRMRTRDADMLDSLNRFRMPRVDDNFVSDTTNAASANFVQRNPQGALGLMADDNLPSPAPVPAVSGFGPAASSILPPSVPGTDLPNNRRRTIPTSESGVRENINDLMQEYIRLNRRETDILNMLGDSNSQQLIGTSVIPLQNNRPNIAMPQARQNTVRERTSRANSFPDPNNDGVNTLPTLPENLRFNTMDDNNRIERTEPVLPSSSLNNRLINDLLSQYNELNQRESEIQRLLDSQLDQNAIGRNELFDRNQPQSRKEFERSVDLDEPNQNIGPVAVGGDRPRDVQMFQTDNLPDQTLRVNPDGLGGSLDQVFTQSDTSLDQSTRPDTRPFDRMRDRTLGPDTRQFDTTLNSNLRPDDRIFSRTFDRTLRPATRRINRMFDQPLRPDDSMLVDSDSRSTSLTGSAVGRRTDESLASSRDDSTNNNLVYNDGTISIESVRPAGTYDEGDLATPLENGPVSEFPVSGFSSRASGLLTPGLDPLSLRNRMDPRLGRNSVSSFRRSFEKITLKSQSIVRNCYHLYTMTRLLLVSAFFLGYAAIFRVAADVAAEPPTTDKPQLQIIYNDKLREAMKRFQITEADMNEMLTNYIESGKAPTITKSILNPETNLQETITLDFQGFTKEWDAAKQSSANKLTSSVASGNAPKLDSRDVDSLQEQKRHLMRGMLILDAESTDLTADFESRQLTEYVYRQRMLENRQLYRTLMTQLIKVQGILEDYRSAKGTARGAARRDSSRVITSNQTTASETSGDESTAAAAQSQQTLEQNSFSSQADVDNGEQRLKQLEELRNRNALLKLRLREEQEKVSSSTSDIKPSDINSLNGVNEQLQFSDSILGSFQNGGPSIPQSNNQIAQGQDPDILILPMVPAQLEEEEAAVEEPVGGILRSQPVQSFTARNRLLRDSSMLTPSQTQQRLLLEYRQLQERKRRIYQIFRQYGLAV</sequence>
<evidence type="ECO:0000256" key="1">
    <source>
        <dbReference type="SAM" id="Coils"/>
    </source>
</evidence>
<proteinExistence type="predicted"/>
<feature type="compositionally biased region" description="Basic and acidic residues" evidence="2">
    <location>
        <begin position="669"/>
        <end position="682"/>
    </location>
</feature>
<keyword evidence="1" id="KW-0175">Coiled coil</keyword>
<feature type="coiled-coil region" evidence="1">
    <location>
        <begin position="473"/>
        <end position="500"/>
    </location>
</feature>
<feature type="compositionally biased region" description="Basic and acidic residues" evidence="2">
    <location>
        <begin position="585"/>
        <end position="600"/>
    </location>
</feature>
<evidence type="ECO:0000256" key="2">
    <source>
        <dbReference type="SAM" id="MobiDB-lite"/>
    </source>
</evidence>
<evidence type="ECO:0000313" key="3">
    <source>
        <dbReference type="EnsemblMetazoa" id="G32390.5:cds"/>
    </source>
</evidence>
<feature type="region of interest" description="Disordered" evidence="2">
    <location>
        <begin position="985"/>
        <end position="1010"/>
    </location>
</feature>
<feature type="compositionally biased region" description="Polar residues" evidence="2">
    <location>
        <begin position="572"/>
        <end position="584"/>
    </location>
</feature>
<feature type="region of interest" description="Disordered" evidence="2">
    <location>
        <begin position="641"/>
        <end position="689"/>
    </location>
</feature>
<dbReference type="AlphaFoldDB" id="A0A8W8MD12"/>